<reference evidence="2 3" key="1">
    <citation type="submission" date="2021-01" db="EMBL/GenBank/DDBJ databases">
        <title>Complete genome sequence of Erwinia rhapontici MAFF 311153.</title>
        <authorList>
            <person name="Morohoshi T."/>
            <person name="Someya N."/>
        </authorList>
    </citation>
    <scope>NUCLEOTIDE SEQUENCE [LARGE SCALE GENOMIC DNA]</scope>
    <source>
        <strain evidence="2 3">MAFF 311153</strain>
    </source>
</reference>
<evidence type="ECO:0000256" key="1">
    <source>
        <dbReference type="SAM" id="Phobius"/>
    </source>
</evidence>
<evidence type="ECO:0008006" key="4">
    <source>
        <dbReference type="Google" id="ProtNLM"/>
    </source>
</evidence>
<accession>A0ABN6DIE2</accession>
<feature type="transmembrane region" description="Helical" evidence="1">
    <location>
        <begin position="6"/>
        <end position="23"/>
    </location>
</feature>
<dbReference type="EMBL" id="AP024329">
    <property type="protein sequence ID" value="BCQ34346.1"/>
    <property type="molecule type" value="Genomic_DNA"/>
</dbReference>
<keyword evidence="1" id="KW-0812">Transmembrane</keyword>
<evidence type="ECO:0000313" key="2">
    <source>
        <dbReference type="EMBL" id="BCQ34346.1"/>
    </source>
</evidence>
<feature type="transmembrane region" description="Helical" evidence="1">
    <location>
        <begin position="75"/>
        <end position="98"/>
    </location>
</feature>
<organism evidence="2 3">
    <name type="scientific">Erwinia rhapontici</name>
    <name type="common">Pectobacterium rhapontici</name>
    <dbReference type="NCBI Taxonomy" id="55212"/>
    <lineage>
        <taxon>Bacteria</taxon>
        <taxon>Pseudomonadati</taxon>
        <taxon>Pseudomonadota</taxon>
        <taxon>Gammaproteobacteria</taxon>
        <taxon>Enterobacterales</taxon>
        <taxon>Erwiniaceae</taxon>
        <taxon>Erwinia</taxon>
    </lineage>
</organism>
<sequence>MKFTLFVSLVAVTSLAIWLLVHYGRVAVVNHARLLFKTWSVWLASGGSALTAWVQSFPDAALTAWSSLPEDVKSYLPHNFLGMTGAFMVAMAVMAQFIKQKNLSKQRDTLNGGKV</sequence>
<dbReference type="Proteomes" id="UP000677515">
    <property type="component" value="Chromosome"/>
</dbReference>
<keyword evidence="1" id="KW-1133">Transmembrane helix</keyword>
<keyword evidence="3" id="KW-1185">Reference proteome</keyword>
<gene>
    <name evidence="2" type="ORF">ERHA53_16890</name>
</gene>
<evidence type="ECO:0000313" key="3">
    <source>
        <dbReference type="Proteomes" id="UP000677515"/>
    </source>
</evidence>
<dbReference type="InterPro" id="IPR057700">
    <property type="entry name" value="DUF7940"/>
</dbReference>
<dbReference type="Pfam" id="PF25612">
    <property type="entry name" value="DUF7940"/>
    <property type="match status" value="1"/>
</dbReference>
<feature type="transmembrane region" description="Helical" evidence="1">
    <location>
        <begin position="35"/>
        <end position="55"/>
    </location>
</feature>
<name>A0ABN6DIE2_ERWRD</name>
<protein>
    <recommendedName>
        <fullName evidence="4">Holin</fullName>
    </recommendedName>
</protein>
<keyword evidence="1" id="KW-0472">Membrane</keyword>
<proteinExistence type="predicted"/>